<name>A0A915KSX2_ROMCU</name>
<protein>
    <submittedName>
        <fullName evidence="2">Uncharacterized protein</fullName>
    </submittedName>
</protein>
<accession>A0A915KSX2</accession>
<evidence type="ECO:0000313" key="1">
    <source>
        <dbReference type="Proteomes" id="UP000887565"/>
    </source>
</evidence>
<dbReference type="WBParaSite" id="nRc.2.0.1.t41215-RA">
    <property type="protein sequence ID" value="nRc.2.0.1.t41215-RA"/>
    <property type="gene ID" value="nRc.2.0.1.g41215"/>
</dbReference>
<keyword evidence="1" id="KW-1185">Reference proteome</keyword>
<reference evidence="2" key="1">
    <citation type="submission" date="2022-11" db="UniProtKB">
        <authorList>
            <consortium name="WormBaseParasite"/>
        </authorList>
    </citation>
    <scope>IDENTIFICATION</scope>
</reference>
<proteinExistence type="predicted"/>
<dbReference type="Proteomes" id="UP000887565">
    <property type="component" value="Unplaced"/>
</dbReference>
<sequence length="111" mass="12457">MEKLKLGGVDVLAHGLFGPPFRSDEPTSVDIDSQQTSDEVYINEKRKDFLCKLLILSNSADSLSKNQIDKYESMLDGIENRQNQLRSEQSCTVARVIPNKDLEASSTSFFN</sequence>
<organism evidence="1 2">
    <name type="scientific">Romanomermis culicivorax</name>
    <name type="common">Nematode worm</name>
    <dbReference type="NCBI Taxonomy" id="13658"/>
    <lineage>
        <taxon>Eukaryota</taxon>
        <taxon>Metazoa</taxon>
        <taxon>Ecdysozoa</taxon>
        <taxon>Nematoda</taxon>
        <taxon>Enoplea</taxon>
        <taxon>Dorylaimia</taxon>
        <taxon>Mermithida</taxon>
        <taxon>Mermithoidea</taxon>
        <taxon>Mermithidae</taxon>
        <taxon>Romanomermis</taxon>
    </lineage>
</organism>
<evidence type="ECO:0000313" key="2">
    <source>
        <dbReference type="WBParaSite" id="nRc.2.0.1.t41215-RA"/>
    </source>
</evidence>
<dbReference type="AlphaFoldDB" id="A0A915KSX2"/>